<dbReference type="PANTHER" id="PTHR11685">
    <property type="entry name" value="RBR FAMILY RING FINGER AND IBR DOMAIN-CONTAINING"/>
    <property type="match status" value="1"/>
</dbReference>
<gene>
    <name evidence="11" type="ORF">Purlil1_13785</name>
</gene>
<dbReference type="Pfam" id="PF01485">
    <property type="entry name" value="IBR"/>
    <property type="match status" value="2"/>
</dbReference>
<evidence type="ECO:0000256" key="9">
    <source>
        <dbReference type="SAM" id="MobiDB-lite"/>
    </source>
</evidence>
<dbReference type="CDD" id="cd20335">
    <property type="entry name" value="BRcat_RBR"/>
    <property type="match status" value="1"/>
</dbReference>
<dbReference type="CDD" id="cd22584">
    <property type="entry name" value="Rcat_RBR_unk"/>
    <property type="match status" value="1"/>
</dbReference>
<evidence type="ECO:0000256" key="4">
    <source>
        <dbReference type="ARBA" id="ARBA00022723"/>
    </source>
</evidence>
<dbReference type="EMBL" id="JAWRVI010000305">
    <property type="protein sequence ID" value="KAK4068507.1"/>
    <property type="molecule type" value="Genomic_DNA"/>
</dbReference>
<evidence type="ECO:0000313" key="11">
    <source>
        <dbReference type="EMBL" id="KAK4068507.1"/>
    </source>
</evidence>
<dbReference type="EC" id="2.3.2.31" evidence="2"/>
<dbReference type="SUPFAM" id="SSF57850">
    <property type="entry name" value="RING/U-box"/>
    <property type="match status" value="2"/>
</dbReference>
<keyword evidence="3" id="KW-0808">Transferase</keyword>
<sequence>MALALDLQHEEIQRTLNRDGGDVPADFETAMAIFKASLDSWARTEQDRAMARSICRAIVLDGDAIKESRDIEEQASSDRRRALSEDADVDNEGVPQPEDGLGERLNEEPLDDDMLNKLTALYVHGMGPSEEAESSSQAAARDENATRLSNHVRDCAACNADVPFFDSVRCPCGHEYCRACIAELFDASLGDESLFPPRCCGDSIPLGLNQIFLPSTLVRKYHAKELEYGTTNRTYCHEPTCSTFVPPSSIQGNVALCSRCGSQTCTMCKGQSHQEDCPEDITTQELLLYAKDMGWQRCLKCRTLVELNTGCNHITCRCGAEFCYVCGVQWKDCSCDQWDEDRLVDRANNIVDRVAGAEHLDEIARAAIVERERRNLVENHQCMHDTWTSRQGTFRCEECYDELPQYIYECRQCRIMACRRCRFHRL</sequence>
<keyword evidence="12" id="KW-1185">Reference proteome</keyword>
<proteinExistence type="predicted"/>
<protein>
    <recommendedName>
        <fullName evidence="2">RBR-type E3 ubiquitin transferase</fullName>
        <ecNumber evidence="2">2.3.2.31</ecNumber>
    </recommendedName>
</protein>
<keyword evidence="5" id="KW-0677">Repeat</keyword>
<feature type="region of interest" description="Disordered" evidence="9">
    <location>
        <begin position="69"/>
        <end position="109"/>
    </location>
</feature>
<evidence type="ECO:0000256" key="8">
    <source>
        <dbReference type="ARBA" id="ARBA00022833"/>
    </source>
</evidence>
<reference evidence="11 12" key="1">
    <citation type="journal article" date="2024" name="Microbiol. Resour. Announc.">
        <title>Genome annotations for the ascomycete fungi Trichoderma harzianum, Trichoderma aggressivum, and Purpureocillium lilacinum.</title>
        <authorList>
            <person name="Beijen E.P.W."/>
            <person name="Ohm R.A."/>
        </authorList>
    </citation>
    <scope>NUCLEOTIDE SEQUENCE [LARGE SCALE GENOMIC DNA]</scope>
    <source>
        <strain evidence="11 12">CBS 150709</strain>
    </source>
</reference>
<accession>A0ABR0BD42</accession>
<evidence type="ECO:0000313" key="12">
    <source>
        <dbReference type="Proteomes" id="UP001287286"/>
    </source>
</evidence>
<evidence type="ECO:0000256" key="2">
    <source>
        <dbReference type="ARBA" id="ARBA00012251"/>
    </source>
</evidence>
<keyword evidence="8" id="KW-0862">Zinc</keyword>
<dbReference type="InterPro" id="IPR031127">
    <property type="entry name" value="E3_UB_ligase_RBR"/>
</dbReference>
<evidence type="ECO:0000256" key="7">
    <source>
        <dbReference type="ARBA" id="ARBA00022786"/>
    </source>
</evidence>
<dbReference type="InterPro" id="IPR017907">
    <property type="entry name" value="Znf_RING_CS"/>
</dbReference>
<keyword evidence="6" id="KW-0863">Zinc-finger</keyword>
<dbReference type="InterPro" id="IPR044066">
    <property type="entry name" value="TRIAD_supradom"/>
</dbReference>
<evidence type="ECO:0000259" key="10">
    <source>
        <dbReference type="PROSITE" id="PS51873"/>
    </source>
</evidence>
<dbReference type="PROSITE" id="PS00518">
    <property type="entry name" value="ZF_RING_1"/>
    <property type="match status" value="1"/>
</dbReference>
<keyword evidence="7" id="KW-0833">Ubl conjugation pathway</keyword>
<evidence type="ECO:0000256" key="1">
    <source>
        <dbReference type="ARBA" id="ARBA00001798"/>
    </source>
</evidence>
<evidence type="ECO:0000256" key="5">
    <source>
        <dbReference type="ARBA" id="ARBA00022737"/>
    </source>
</evidence>
<dbReference type="InterPro" id="IPR002867">
    <property type="entry name" value="IBR_dom"/>
</dbReference>
<name>A0ABR0BD42_PURLI</name>
<dbReference type="Proteomes" id="UP001287286">
    <property type="component" value="Unassembled WGS sequence"/>
</dbReference>
<dbReference type="SMART" id="SM00647">
    <property type="entry name" value="IBR"/>
    <property type="match status" value="2"/>
</dbReference>
<feature type="domain" description="RING-type" evidence="10">
    <location>
        <begin position="151"/>
        <end position="339"/>
    </location>
</feature>
<organism evidence="11 12">
    <name type="scientific">Purpureocillium lilacinum</name>
    <name type="common">Paecilomyces lilacinus</name>
    <dbReference type="NCBI Taxonomy" id="33203"/>
    <lineage>
        <taxon>Eukaryota</taxon>
        <taxon>Fungi</taxon>
        <taxon>Dikarya</taxon>
        <taxon>Ascomycota</taxon>
        <taxon>Pezizomycotina</taxon>
        <taxon>Sordariomycetes</taxon>
        <taxon>Hypocreomycetidae</taxon>
        <taxon>Hypocreales</taxon>
        <taxon>Ophiocordycipitaceae</taxon>
        <taxon>Purpureocillium</taxon>
    </lineage>
</organism>
<dbReference type="PROSITE" id="PS51873">
    <property type="entry name" value="TRIAD"/>
    <property type="match status" value="1"/>
</dbReference>
<feature type="compositionally biased region" description="Basic and acidic residues" evidence="9">
    <location>
        <begin position="69"/>
        <end position="84"/>
    </location>
</feature>
<comment type="caution">
    <text evidence="11">The sequence shown here is derived from an EMBL/GenBank/DDBJ whole genome shotgun (WGS) entry which is preliminary data.</text>
</comment>
<comment type="catalytic activity">
    <reaction evidence="1">
        <text>[E2 ubiquitin-conjugating enzyme]-S-ubiquitinyl-L-cysteine + [acceptor protein]-L-lysine = [E2 ubiquitin-conjugating enzyme]-L-cysteine + [acceptor protein]-N(6)-ubiquitinyl-L-lysine.</text>
        <dbReference type="EC" id="2.3.2.31"/>
    </reaction>
</comment>
<keyword evidence="4" id="KW-0479">Metal-binding</keyword>
<evidence type="ECO:0000256" key="6">
    <source>
        <dbReference type="ARBA" id="ARBA00022771"/>
    </source>
</evidence>
<evidence type="ECO:0000256" key="3">
    <source>
        <dbReference type="ARBA" id="ARBA00022679"/>
    </source>
</evidence>
<dbReference type="Gene3D" id="1.20.120.1750">
    <property type="match status" value="1"/>
</dbReference>